<dbReference type="RefSeq" id="WP_225396648.1">
    <property type="nucleotide sequence ID" value="NZ_JAYJJQ010000018.1"/>
</dbReference>
<dbReference type="SMART" id="SM00855">
    <property type="entry name" value="PGAM"/>
    <property type="match status" value="1"/>
</dbReference>
<dbReference type="InterPro" id="IPR029033">
    <property type="entry name" value="His_PPase_superfam"/>
</dbReference>
<sequence length="329" mass="34381">MKRTANRTWTTAGITMAALGIVTVTPTAPPPAAALAVDIQLTAADITLDLVRHGQSTDDVNNILGTLPPGAPLTALGEQQAGAVAQSIQAEFPSGIAGVYASELIRTQETMAPLAAALGLDVQVLPDLNEIPAGLFEEQPRNLISEASFFLPMASWILGNLLVSEPGTNYNGVVFDDQVDRAVQTMYDNTLAGSGTTAVASSSGGDIAIWTLMNVKNPDIWPILQTVLENGGPPPNGGQAVLEGNPTDGWTLVSWDGISVPATPDLLTGLFLDYRDLITAPQIALWHLWEAIQGGDPADITAAMQTGFNDVIAAFDAFPQAVMETLAAA</sequence>
<name>A0ABU5Z0B1_9MYCO</name>
<dbReference type="SUPFAM" id="SSF53254">
    <property type="entry name" value="Phosphoglycerate mutase-like"/>
    <property type="match status" value="1"/>
</dbReference>
<evidence type="ECO:0000313" key="2">
    <source>
        <dbReference type="Proteomes" id="UP001299283"/>
    </source>
</evidence>
<dbReference type="PANTHER" id="PTHR48100:SF58">
    <property type="entry name" value="PE-PGRS FAMILY PROTEIN PE_PGRS11"/>
    <property type="match status" value="1"/>
</dbReference>
<dbReference type="Pfam" id="PF00300">
    <property type="entry name" value="His_Phos_1"/>
    <property type="match status" value="1"/>
</dbReference>
<dbReference type="Gene3D" id="3.40.50.1240">
    <property type="entry name" value="Phosphoglycerate mutase-like"/>
    <property type="match status" value="1"/>
</dbReference>
<reference evidence="1 2" key="1">
    <citation type="submission" date="2023-12" db="EMBL/GenBank/DDBJ databases">
        <title>Description of new species of Mycobacterium terrae complex isolated from sewage at the Sao Paulo Zoological Park Foundation in Brazil.</title>
        <authorList>
            <person name="Romagnoli C.L."/>
            <person name="Conceicao E.C."/>
            <person name="Machado E."/>
            <person name="Barreto L.B.P.F."/>
            <person name="Sharma A."/>
            <person name="Silva N.M."/>
            <person name="Marques L.E."/>
            <person name="Juliana M.A."/>
            <person name="Lourenco M.C.S."/>
            <person name="Digiampietri L.A."/>
            <person name="Suffys P.N."/>
            <person name="Viana-Niero C."/>
        </authorList>
    </citation>
    <scope>NUCLEOTIDE SEQUENCE [LARGE SCALE GENOMIC DNA]</scope>
    <source>
        <strain evidence="1 2">MYC017</strain>
    </source>
</reference>
<dbReference type="Proteomes" id="UP001299283">
    <property type="component" value="Unassembled WGS sequence"/>
</dbReference>
<protein>
    <submittedName>
        <fullName evidence="1">Histidine phosphatase family protein</fullName>
        <ecNumber evidence="1">3.1.3.-</ecNumber>
    </submittedName>
</protein>
<dbReference type="InterPro" id="IPR013078">
    <property type="entry name" value="His_Pase_superF_clade-1"/>
</dbReference>
<dbReference type="InterPro" id="IPR050275">
    <property type="entry name" value="PGM_Phosphatase"/>
</dbReference>
<comment type="caution">
    <text evidence="1">The sequence shown here is derived from an EMBL/GenBank/DDBJ whole genome shotgun (WGS) entry which is preliminary data.</text>
</comment>
<evidence type="ECO:0000313" key="1">
    <source>
        <dbReference type="EMBL" id="MEB3070838.1"/>
    </source>
</evidence>
<organism evidence="1 2">
    <name type="scientific">[Mycobacterium] vasticus</name>
    <dbReference type="NCBI Taxonomy" id="2875777"/>
    <lineage>
        <taxon>Bacteria</taxon>
        <taxon>Bacillati</taxon>
        <taxon>Actinomycetota</taxon>
        <taxon>Actinomycetes</taxon>
        <taxon>Mycobacteriales</taxon>
        <taxon>Mycobacteriaceae</taxon>
        <taxon>Mycolicibacter</taxon>
    </lineage>
</organism>
<keyword evidence="2" id="KW-1185">Reference proteome</keyword>
<dbReference type="EC" id="3.1.3.-" evidence="1"/>
<dbReference type="EMBL" id="JAYJJQ010000018">
    <property type="protein sequence ID" value="MEB3070838.1"/>
    <property type="molecule type" value="Genomic_DNA"/>
</dbReference>
<dbReference type="PANTHER" id="PTHR48100">
    <property type="entry name" value="BROAD-SPECIFICITY PHOSPHATASE YOR283W-RELATED"/>
    <property type="match status" value="1"/>
</dbReference>
<accession>A0ABU5Z0B1</accession>
<keyword evidence="1" id="KW-0378">Hydrolase</keyword>
<proteinExistence type="predicted"/>
<dbReference type="GO" id="GO:0016787">
    <property type="term" value="F:hydrolase activity"/>
    <property type="evidence" value="ECO:0007669"/>
    <property type="project" value="UniProtKB-KW"/>
</dbReference>
<dbReference type="CDD" id="cd07067">
    <property type="entry name" value="HP_PGM_like"/>
    <property type="match status" value="1"/>
</dbReference>
<gene>
    <name evidence="1" type="ORF">K5L39_16765</name>
</gene>